<organism evidence="2 3">
    <name type="scientific">Fusarium oxysporum</name>
    <name type="common">Fusarium vascular wilt</name>
    <dbReference type="NCBI Taxonomy" id="5507"/>
    <lineage>
        <taxon>Eukaryota</taxon>
        <taxon>Fungi</taxon>
        <taxon>Dikarya</taxon>
        <taxon>Ascomycota</taxon>
        <taxon>Pezizomycotina</taxon>
        <taxon>Sordariomycetes</taxon>
        <taxon>Hypocreomycetidae</taxon>
        <taxon>Hypocreales</taxon>
        <taxon>Nectriaceae</taxon>
        <taxon>Fusarium</taxon>
        <taxon>Fusarium oxysporum species complex</taxon>
    </lineage>
</organism>
<sequence>MRLRPTCVSLMAMVLFFTLVNAMAPVVDVSYSKYRSKGLGHGVTHWLGMRYAAPPLGDLRFMPP</sequence>
<dbReference type="Proteomes" id="UP000285084">
    <property type="component" value="Unassembled WGS sequence"/>
</dbReference>
<feature type="chain" id="PRO_5019147419" evidence="1">
    <location>
        <begin position="23"/>
        <end position="64"/>
    </location>
</feature>
<comment type="caution">
    <text evidence="2">The sequence shown here is derived from an EMBL/GenBank/DDBJ whole genome shotgun (WGS) entry which is preliminary data.</text>
</comment>
<evidence type="ECO:0000256" key="1">
    <source>
        <dbReference type="SAM" id="SignalP"/>
    </source>
</evidence>
<gene>
    <name evidence="2" type="ORF">BFJ69_g9317</name>
</gene>
<name>A0A420MZQ5_FUSOX</name>
<feature type="signal peptide" evidence="1">
    <location>
        <begin position="1"/>
        <end position="22"/>
    </location>
</feature>
<proteinExistence type="predicted"/>
<accession>A0A420MZQ5</accession>
<dbReference type="EMBL" id="MRCX01000084">
    <property type="protein sequence ID" value="RKK73473.1"/>
    <property type="molecule type" value="Genomic_DNA"/>
</dbReference>
<evidence type="ECO:0000313" key="3">
    <source>
        <dbReference type="Proteomes" id="UP000285084"/>
    </source>
</evidence>
<dbReference type="AlphaFoldDB" id="A0A420MZQ5"/>
<dbReference type="SUPFAM" id="SSF53474">
    <property type="entry name" value="alpha/beta-Hydrolases"/>
    <property type="match status" value="1"/>
</dbReference>
<reference evidence="2 3" key="1">
    <citation type="journal article" date="2018" name="Sci. Rep.">
        <title>Characterisation of pathogen-specific regions and novel effector candidates in Fusarium oxysporum f. sp. cepae.</title>
        <authorList>
            <person name="Armitage A.D."/>
            <person name="Taylor A."/>
            <person name="Sobczyk M.K."/>
            <person name="Baxter L."/>
            <person name="Greenfield B.P."/>
            <person name="Bates H.J."/>
            <person name="Wilson F."/>
            <person name="Jackson A.C."/>
            <person name="Ott S."/>
            <person name="Harrison R.J."/>
            <person name="Clarkson J.P."/>
        </authorList>
    </citation>
    <scope>NUCLEOTIDE SEQUENCE [LARGE SCALE GENOMIC DNA]</scope>
    <source>
        <strain evidence="2 3">Fo_A13</strain>
    </source>
</reference>
<protein>
    <submittedName>
        <fullName evidence="2">Uncharacterized protein</fullName>
    </submittedName>
</protein>
<dbReference type="Gene3D" id="3.40.50.1820">
    <property type="entry name" value="alpha/beta hydrolase"/>
    <property type="match status" value="1"/>
</dbReference>
<evidence type="ECO:0000313" key="2">
    <source>
        <dbReference type="EMBL" id="RKK73473.1"/>
    </source>
</evidence>
<keyword evidence="1" id="KW-0732">Signal</keyword>
<dbReference type="InterPro" id="IPR029058">
    <property type="entry name" value="AB_hydrolase_fold"/>
</dbReference>